<reference evidence="2" key="2">
    <citation type="submission" date="2021-08" db="EMBL/GenBank/DDBJ databases">
        <authorList>
            <person name="Tani A."/>
            <person name="Ola A."/>
            <person name="Ogura Y."/>
            <person name="Katsura K."/>
            <person name="Hayashi T."/>
        </authorList>
    </citation>
    <scope>NUCLEOTIDE SEQUENCE</scope>
    <source>
        <strain evidence="2">DSM 23632</strain>
    </source>
</reference>
<dbReference type="EMBL" id="BPRB01000114">
    <property type="protein sequence ID" value="GJE60069.1"/>
    <property type="molecule type" value="Genomic_DNA"/>
</dbReference>
<evidence type="ECO:0000256" key="1">
    <source>
        <dbReference type="SAM" id="MobiDB-lite"/>
    </source>
</evidence>
<proteinExistence type="predicted"/>
<keyword evidence="3" id="KW-1185">Reference proteome</keyword>
<evidence type="ECO:0000313" key="3">
    <source>
        <dbReference type="Proteomes" id="UP001055057"/>
    </source>
</evidence>
<name>A0ABQ4TYT4_9HYPH</name>
<sequence length="51" mass="5391">MPAGAMMPAGPSPESGRPSMRVTPRAAQWATGFLFLRPAEATLKLRGSFTS</sequence>
<organism evidence="2 3">
    <name type="scientific">Methylobacterium trifolii</name>
    <dbReference type="NCBI Taxonomy" id="1003092"/>
    <lineage>
        <taxon>Bacteria</taxon>
        <taxon>Pseudomonadati</taxon>
        <taxon>Pseudomonadota</taxon>
        <taxon>Alphaproteobacteria</taxon>
        <taxon>Hyphomicrobiales</taxon>
        <taxon>Methylobacteriaceae</taxon>
        <taxon>Methylobacterium</taxon>
    </lineage>
</organism>
<gene>
    <name evidence="2" type="ORF">MPOCJGCO_2179</name>
</gene>
<feature type="region of interest" description="Disordered" evidence="1">
    <location>
        <begin position="1"/>
        <end position="23"/>
    </location>
</feature>
<accession>A0ABQ4TYT4</accession>
<comment type="caution">
    <text evidence="2">The sequence shown here is derived from an EMBL/GenBank/DDBJ whole genome shotgun (WGS) entry which is preliminary data.</text>
</comment>
<evidence type="ECO:0000313" key="2">
    <source>
        <dbReference type="EMBL" id="GJE60069.1"/>
    </source>
</evidence>
<reference evidence="2" key="1">
    <citation type="journal article" date="2021" name="Front. Microbiol.">
        <title>Comprehensive Comparative Genomics and Phenotyping of Methylobacterium Species.</title>
        <authorList>
            <person name="Alessa O."/>
            <person name="Ogura Y."/>
            <person name="Fujitani Y."/>
            <person name="Takami H."/>
            <person name="Hayashi T."/>
            <person name="Sahin N."/>
            <person name="Tani A."/>
        </authorList>
    </citation>
    <scope>NUCLEOTIDE SEQUENCE</scope>
    <source>
        <strain evidence="2">DSM 23632</strain>
    </source>
</reference>
<protein>
    <submittedName>
        <fullName evidence="2">Uncharacterized protein</fullName>
    </submittedName>
</protein>
<dbReference type="Proteomes" id="UP001055057">
    <property type="component" value="Unassembled WGS sequence"/>
</dbReference>